<dbReference type="Gene3D" id="3.30.930.10">
    <property type="entry name" value="Bira Bifunctional Protein, Domain 2"/>
    <property type="match status" value="1"/>
</dbReference>
<keyword evidence="11" id="KW-1185">Reference proteome</keyword>
<evidence type="ECO:0000256" key="3">
    <source>
        <dbReference type="ARBA" id="ARBA00022490"/>
    </source>
</evidence>
<dbReference type="AlphaFoldDB" id="A0AAE1XFZ0"/>
<keyword evidence="4 10" id="KW-0436">Ligase</keyword>
<evidence type="ECO:0000256" key="2">
    <source>
        <dbReference type="ARBA" id="ARBA00011738"/>
    </source>
</evidence>
<comment type="subcellular location">
    <subcellularLocation>
        <location evidence="1">Cytoplasm</location>
    </subcellularLocation>
</comment>
<reference evidence="10" key="1">
    <citation type="submission" date="2020-06" db="EMBL/GenBank/DDBJ databases">
        <authorList>
            <person name="Li T."/>
            <person name="Hu X."/>
            <person name="Zhang T."/>
            <person name="Song X."/>
            <person name="Zhang H."/>
            <person name="Dai N."/>
            <person name="Sheng W."/>
            <person name="Hou X."/>
            <person name="Wei L."/>
        </authorList>
    </citation>
    <scope>NUCLEOTIDE SEQUENCE</scope>
    <source>
        <strain evidence="10">K16</strain>
        <tissue evidence="10">Leaf</tissue>
    </source>
</reference>
<dbReference type="InterPro" id="IPR002315">
    <property type="entry name" value="tRNA-synt_gly"/>
</dbReference>
<evidence type="ECO:0000313" key="11">
    <source>
        <dbReference type="Proteomes" id="UP001289374"/>
    </source>
</evidence>
<dbReference type="FunFam" id="3.30.40.230:FF:000001">
    <property type="entry name" value="Glycine--tRNA ligase"/>
    <property type="match status" value="1"/>
</dbReference>
<dbReference type="NCBIfam" id="TIGR00389">
    <property type="entry name" value="glyS_dimeric"/>
    <property type="match status" value="1"/>
</dbReference>
<dbReference type="Gene3D" id="3.30.720.200">
    <property type="match status" value="1"/>
</dbReference>
<protein>
    <submittedName>
        <fullName evidence="10">Glycine--tRNA ligase, mitochondrial 1</fullName>
    </submittedName>
</protein>
<evidence type="ECO:0000256" key="6">
    <source>
        <dbReference type="ARBA" id="ARBA00022840"/>
    </source>
</evidence>
<dbReference type="PRINTS" id="PR01043">
    <property type="entry name" value="TRNASYNTHGLY"/>
</dbReference>
<dbReference type="Gene3D" id="3.30.40.230">
    <property type="match status" value="1"/>
</dbReference>
<keyword evidence="3" id="KW-0963">Cytoplasm</keyword>
<dbReference type="PANTHER" id="PTHR10745:SF0">
    <property type="entry name" value="GLYCINE--TRNA LIGASE"/>
    <property type="match status" value="1"/>
</dbReference>
<feature type="domain" description="Anticodon-binding" evidence="9">
    <location>
        <begin position="531"/>
        <end position="619"/>
    </location>
</feature>
<dbReference type="GO" id="GO:0070150">
    <property type="term" value="P:mitochondrial glycyl-tRNA aminoacylation"/>
    <property type="evidence" value="ECO:0007669"/>
    <property type="project" value="TreeGrafter"/>
</dbReference>
<dbReference type="InterPro" id="IPR004154">
    <property type="entry name" value="Anticodon-bd"/>
</dbReference>
<dbReference type="Proteomes" id="UP001289374">
    <property type="component" value="Unassembled WGS sequence"/>
</dbReference>
<dbReference type="EMBL" id="JACGWL010000001">
    <property type="protein sequence ID" value="KAK4410698.1"/>
    <property type="molecule type" value="Genomic_DNA"/>
</dbReference>
<reference evidence="10" key="2">
    <citation type="journal article" date="2024" name="Plant">
        <title>Genomic evolution and insights into agronomic trait innovations of Sesamum species.</title>
        <authorList>
            <person name="Miao H."/>
            <person name="Wang L."/>
            <person name="Qu L."/>
            <person name="Liu H."/>
            <person name="Sun Y."/>
            <person name="Le M."/>
            <person name="Wang Q."/>
            <person name="Wei S."/>
            <person name="Zheng Y."/>
            <person name="Lin W."/>
            <person name="Duan Y."/>
            <person name="Cao H."/>
            <person name="Xiong S."/>
            <person name="Wang X."/>
            <person name="Wei L."/>
            <person name="Li C."/>
            <person name="Ma Q."/>
            <person name="Ju M."/>
            <person name="Zhao R."/>
            <person name="Li G."/>
            <person name="Mu C."/>
            <person name="Tian Q."/>
            <person name="Mei H."/>
            <person name="Zhang T."/>
            <person name="Gao T."/>
            <person name="Zhang H."/>
        </authorList>
    </citation>
    <scope>NUCLEOTIDE SEQUENCE</scope>
    <source>
        <strain evidence="10">K16</strain>
    </source>
</reference>
<evidence type="ECO:0000256" key="5">
    <source>
        <dbReference type="ARBA" id="ARBA00022741"/>
    </source>
</evidence>
<sequence length="645" mass="72697">MDAAQEAQKREAFRQAVVNTLERRLFYIPSFKIYRGVAGLYDYGPPGCAVKANVLAFWRQHFVREESMLEIDCPCVTPEIVLKASGHVEKFTDLMVKDEKTGTCYRADHLLKDYCKDKLEKDPNLSAEKAAELKHVLAMLDDFSPEELGAKIKGYGITAPDTKNTLSDPYPFNLMFQTSIGPSGLSSGYMRPETAQGIFVNFKDLYYLMATSFLLQLHRLAKLSGMSINRKLGNVKYSSKGVKMISPRQGLLRVREFTLAEIEHFLDPEDKSHPKFSEILNLEVFMFPRKDQVSGLSARIITIGKAVSQGIVKNESLGYFIGRVYLFLTRLGIDKDRLRFRQHLANEMAHYAADCWDAEIECSYGWIECVGIADRSAYDLRAHADKSGVPLVAYEKYPEPRDVEKLVIVPSKKQLGLAFKGNQKIVAEALEAMGEKEAMELKATLEAEGEAKFRICTLDKEVIIKKDMLSISKEKKKEHQRLFTPSVIEPSFGIGRIIYCLYEHLFYTRASKDGDEQLNVFRFPPLVAPIKCAVFPLVQNQQYEEVAKRIAKSLTTVGISHKIDITGTSIGKRYARTDELGVPFAITVDSAPSVTLRERDSKQQIRVNVDEVASVVKELTDGVSKWPDILLRYPTHSSRPAVTGV</sequence>
<dbReference type="FunFam" id="3.30.720.200:FF:000001">
    <property type="entry name" value="Glycine--tRNA ligase 2"/>
    <property type="match status" value="1"/>
</dbReference>
<dbReference type="GO" id="GO:0005524">
    <property type="term" value="F:ATP binding"/>
    <property type="evidence" value="ECO:0007669"/>
    <property type="project" value="UniProtKB-KW"/>
</dbReference>
<dbReference type="SUPFAM" id="SSF52954">
    <property type="entry name" value="Class II aaRS ABD-related"/>
    <property type="match status" value="1"/>
</dbReference>
<evidence type="ECO:0000256" key="7">
    <source>
        <dbReference type="ARBA" id="ARBA00022917"/>
    </source>
</evidence>
<organism evidence="10 11">
    <name type="scientific">Sesamum angolense</name>
    <dbReference type="NCBI Taxonomy" id="2727404"/>
    <lineage>
        <taxon>Eukaryota</taxon>
        <taxon>Viridiplantae</taxon>
        <taxon>Streptophyta</taxon>
        <taxon>Embryophyta</taxon>
        <taxon>Tracheophyta</taxon>
        <taxon>Spermatophyta</taxon>
        <taxon>Magnoliopsida</taxon>
        <taxon>eudicotyledons</taxon>
        <taxon>Gunneridae</taxon>
        <taxon>Pentapetalae</taxon>
        <taxon>asterids</taxon>
        <taxon>lamiids</taxon>
        <taxon>Lamiales</taxon>
        <taxon>Pedaliaceae</taxon>
        <taxon>Sesamum</taxon>
    </lineage>
</organism>
<dbReference type="Gene3D" id="3.40.50.800">
    <property type="entry name" value="Anticodon-binding domain"/>
    <property type="match status" value="1"/>
</dbReference>
<comment type="caution">
    <text evidence="10">The sequence shown here is derived from an EMBL/GenBank/DDBJ whole genome shotgun (WGS) entry which is preliminary data.</text>
</comment>
<dbReference type="FunFam" id="3.40.50.800:FF:000004">
    <property type="entry name" value="Glycine--tRNA ligase 2"/>
    <property type="match status" value="1"/>
</dbReference>
<keyword evidence="8" id="KW-0030">Aminoacyl-tRNA synthetase</keyword>
<evidence type="ECO:0000256" key="4">
    <source>
        <dbReference type="ARBA" id="ARBA00022598"/>
    </source>
</evidence>
<accession>A0AAE1XFZ0</accession>
<dbReference type="NCBIfam" id="NF003211">
    <property type="entry name" value="PRK04173.1"/>
    <property type="match status" value="1"/>
</dbReference>
<dbReference type="GO" id="GO:0005739">
    <property type="term" value="C:mitochondrion"/>
    <property type="evidence" value="ECO:0007669"/>
    <property type="project" value="TreeGrafter"/>
</dbReference>
<keyword evidence="7" id="KW-0648">Protein biosynthesis</keyword>
<dbReference type="Pfam" id="PF03129">
    <property type="entry name" value="HGTP_anticodon"/>
    <property type="match status" value="1"/>
</dbReference>
<dbReference type="SUPFAM" id="SSF55681">
    <property type="entry name" value="Class II aaRS and biotin synthetases"/>
    <property type="match status" value="1"/>
</dbReference>
<dbReference type="CDD" id="cd00858">
    <property type="entry name" value="GlyRS_anticodon"/>
    <property type="match status" value="1"/>
</dbReference>
<comment type="subunit">
    <text evidence="2">Homodimer.</text>
</comment>
<gene>
    <name evidence="10" type="ORF">Sango_0142800</name>
</gene>
<keyword evidence="6" id="KW-0067">ATP-binding</keyword>
<dbReference type="InterPro" id="IPR027031">
    <property type="entry name" value="Gly-tRNA_synthase/POLG2"/>
</dbReference>
<name>A0AAE1XFZ0_9LAMI</name>
<evidence type="ECO:0000256" key="8">
    <source>
        <dbReference type="ARBA" id="ARBA00023146"/>
    </source>
</evidence>
<dbReference type="GO" id="GO:0004820">
    <property type="term" value="F:glycine-tRNA ligase activity"/>
    <property type="evidence" value="ECO:0007669"/>
    <property type="project" value="InterPro"/>
</dbReference>
<evidence type="ECO:0000259" key="9">
    <source>
        <dbReference type="Pfam" id="PF03129"/>
    </source>
</evidence>
<evidence type="ECO:0000256" key="1">
    <source>
        <dbReference type="ARBA" id="ARBA00004496"/>
    </source>
</evidence>
<evidence type="ECO:0000313" key="10">
    <source>
        <dbReference type="EMBL" id="KAK4410698.1"/>
    </source>
</evidence>
<dbReference type="InterPro" id="IPR036621">
    <property type="entry name" value="Anticodon-bd_dom_sf"/>
</dbReference>
<proteinExistence type="predicted"/>
<keyword evidence="5" id="KW-0547">Nucleotide-binding</keyword>
<dbReference type="PANTHER" id="PTHR10745">
    <property type="entry name" value="GLYCYL-TRNA SYNTHETASE/DNA POLYMERASE SUBUNIT GAMMA-2"/>
    <property type="match status" value="1"/>
</dbReference>
<dbReference type="InterPro" id="IPR045864">
    <property type="entry name" value="aa-tRNA-synth_II/BPL/LPL"/>
</dbReference>